<feature type="domain" description="FAM192A/Fyv6 N-terminal" evidence="16">
    <location>
        <begin position="325"/>
        <end position="424"/>
    </location>
</feature>
<feature type="region of interest" description="Disordered" evidence="14">
    <location>
        <begin position="442"/>
        <end position="463"/>
    </location>
</feature>
<dbReference type="PANTHER" id="PTHR13131">
    <property type="entry name" value="CYSTINOSIN"/>
    <property type="match status" value="1"/>
</dbReference>
<evidence type="ECO:0000256" key="4">
    <source>
        <dbReference type="ARBA" id="ARBA00022448"/>
    </source>
</evidence>
<evidence type="ECO:0000313" key="18">
    <source>
        <dbReference type="Proteomes" id="UP001194580"/>
    </source>
</evidence>
<keyword evidence="5 15" id="KW-0812">Transmembrane</keyword>
<keyword evidence="4" id="KW-0813">Transport</keyword>
<feature type="coiled-coil region" evidence="13">
    <location>
        <begin position="398"/>
        <end position="426"/>
    </location>
</feature>
<evidence type="ECO:0000256" key="14">
    <source>
        <dbReference type="SAM" id="MobiDB-lite"/>
    </source>
</evidence>
<reference evidence="17" key="1">
    <citation type="journal article" date="2020" name="Fungal Divers.">
        <title>Resolving the Mortierellaceae phylogeny through synthesis of multi-gene phylogenetics and phylogenomics.</title>
        <authorList>
            <person name="Vandepol N."/>
            <person name="Liber J."/>
            <person name="Desiro A."/>
            <person name="Na H."/>
            <person name="Kennedy M."/>
            <person name="Barry K."/>
            <person name="Grigoriev I.V."/>
            <person name="Miller A.N."/>
            <person name="O'Donnell K."/>
            <person name="Stajich J.E."/>
            <person name="Bonito G."/>
        </authorList>
    </citation>
    <scope>NUCLEOTIDE SEQUENCE</scope>
    <source>
        <strain evidence="17">NRRL 28262</strain>
    </source>
</reference>
<evidence type="ECO:0000256" key="8">
    <source>
        <dbReference type="ARBA" id="ARBA00022989"/>
    </source>
</evidence>
<feature type="transmembrane region" description="Helical" evidence="15">
    <location>
        <begin position="130"/>
        <end position="151"/>
    </location>
</feature>
<dbReference type="NCBIfam" id="TIGR00951">
    <property type="entry name" value="2A43"/>
    <property type="match status" value="1"/>
</dbReference>
<comment type="similarity">
    <text evidence="3">Belongs to the cystinosin family.</text>
</comment>
<dbReference type="Pfam" id="PF04193">
    <property type="entry name" value="PQ-loop"/>
    <property type="match status" value="2"/>
</dbReference>
<keyword evidence="6" id="KW-0677">Repeat</keyword>
<keyword evidence="10" id="KW-0458">Lysosome</keyword>
<evidence type="ECO:0000256" key="11">
    <source>
        <dbReference type="ARBA" id="ARBA00023242"/>
    </source>
</evidence>
<comment type="caution">
    <text evidence="17">The sequence shown here is derived from an EMBL/GenBank/DDBJ whole genome shotgun (WGS) entry which is preliminary data.</text>
</comment>
<evidence type="ECO:0000313" key="17">
    <source>
        <dbReference type="EMBL" id="KAG0281031.1"/>
    </source>
</evidence>
<evidence type="ECO:0000256" key="10">
    <source>
        <dbReference type="ARBA" id="ARBA00023228"/>
    </source>
</evidence>
<gene>
    <name evidence="17" type="ORF">BGZ95_007231</name>
</gene>
<dbReference type="SMART" id="SM00679">
    <property type="entry name" value="CTNS"/>
    <property type="match status" value="2"/>
</dbReference>
<keyword evidence="7" id="KW-0769">Symport</keyword>
<protein>
    <recommendedName>
        <fullName evidence="16">FAM192A/Fyv6 N-terminal domain-containing protein</fullName>
    </recommendedName>
</protein>
<name>A0AAD4DL72_9FUNG</name>
<dbReference type="Pfam" id="PF10187">
    <property type="entry name" value="FAM192A_Fyv6_N"/>
    <property type="match status" value="1"/>
</dbReference>
<proteinExistence type="inferred from homology"/>
<feature type="compositionally biased region" description="Polar residues" evidence="14">
    <location>
        <begin position="480"/>
        <end position="491"/>
    </location>
</feature>
<sequence length="554" mass="61884">MATTLIGEGLSQGGFGPFLSYLIGWAYFIAWSASFYPQAILNWRRKTVQGLSMDFVHLNVVGFLCYSIFNLAFFFSSEIQEEYKRRNDGQENLVRANDVFFAAHALILSTFTLVQTWVYKRDEGQRVSGFAWAFLLSSGVSVVILVGRALQGKGYEWIDILYFLSYIKLIISFIKYCPQVYINWAAKSTVGWSIHNILLDFTGGVLSIGQLVLDAYISDDWSGISGDPVKFGLGFLSIAFDLVFITQHYVLYRNRTDRYAQQLSMVESSESSDERQGLLSSATGRYVNSEAGINVVQIRQRRHVSITARMGRLSDARDYIADRGSELEEARKARKEEWDKAYSNNENPPPIQEEVPYDPRTLYERLQEQKQKKSDAFAEATKFGNLIHKIDNDEFDFLSSLEDDEAKKKREQAEQEAEALKNFRMNVISKAATAPAPLLEIDGRESSATKPTYFAPLSSGPAKKKKSLFAGLVAKPDSKAVSSATSTNADTTGKRKLDATADEDENEDGKEEEDGKVQTKKVKADTLTGGGEPAKPKGLVGLVAYDSSSDEDDE</sequence>
<keyword evidence="11" id="KW-0539">Nucleus</keyword>
<keyword evidence="18" id="KW-1185">Reference proteome</keyword>
<dbReference type="InterPro" id="IPR005282">
    <property type="entry name" value="LC_transporter"/>
</dbReference>
<comment type="subcellular location">
    <subcellularLocation>
        <location evidence="2">Lysosome membrane</location>
        <topology evidence="2">Multi-pass membrane protein</topology>
    </subcellularLocation>
    <subcellularLocation>
        <location evidence="1">Nucleus</location>
    </subcellularLocation>
</comment>
<accession>A0AAD4DL72</accession>
<dbReference type="GO" id="GO:0005774">
    <property type="term" value="C:vacuolar membrane"/>
    <property type="evidence" value="ECO:0007669"/>
    <property type="project" value="TreeGrafter"/>
</dbReference>
<dbReference type="Gene3D" id="1.20.1280.290">
    <property type="match status" value="1"/>
</dbReference>
<keyword evidence="8 15" id="KW-1133">Transmembrane helix</keyword>
<evidence type="ECO:0000256" key="3">
    <source>
        <dbReference type="ARBA" id="ARBA00006855"/>
    </source>
</evidence>
<dbReference type="EMBL" id="JAAAIL010000035">
    <property type="protein sequence ID" value="KAG0281031.1"/>
    <property type="molecule type" value="Genomic_DNA"/>
</dbReference>
<keyword evidence="9 15" id="KW-0472">Membrane</keyword>
<dbReference type="Proteomes" id="UP001194580">
    <property type="component" value="Unassembled WGS sequence"/>
</dbReference>
<feature type="transmembrane region" description="Helical" evidence="15">
    <location>
        <begin position="18"/>
        <end position="36"/>
    </location>
</feature>
<evidence type="ECO:0000256" key="15">
    <source>
        <dbReference type="SAM" id="Phobius"/>
    </source>
</evidence>
<feature type="region of interest" description="Disordered" evidence="14">
    <location>
        <begin position="477"/>
        <end position="554"/>
    </location>
</feature>
<feature type="compositionally biased region" description="Acidic residues" evidence="14">
    <location>
        <begin position="500"/>
        <end position="514"/>
    </location>
</feature>
<feature type="transmembrane region" description="Helical" evidence="15">
    <location>
        <begin position="99"/>
        <end position="118"/>
    </location>
</feature>
<evidence type="ECO:0000259" key="16">
    <source>
        <dbReference type="Pfam" id="PF10187"/>
    </source>
</evidence>
<dbReference type="GO" id="GO:0015293">
    <property type="term" value="F:symporter activity"/>
    <property type="evidence" value="ECO:0007669"/>
    <property type="project" value="UniProtKB-KW"/>
</dbReference>
<evidence type="ECO:0000256" key="12">
    <source>
        <dbReference type="ARBA" id="ARBA00048473"/>
    </source>
</evidence>
<dbReference type="GO" id="GO:0000324">
    <property type="term" value="C:fungal-type vacuole"/>
    <property type="evidence" value="ECO:0007669"/>
    <property type="project" value="TreeGrafter"/>
</dbReference>
<dbReference type="InterPro" id="IPR006603">
    <property type="entry name" value="PQ-loop_rpt"/>
</dbReference>
<feature type="transmembrane region" description="Helical" evidence="15">
    <location>
        <begin position="56"/>
        <end position="79"/>
    </location>
</feature>
<organism evidence="17 18">
    <name type="scientific">Linnemannia exigua</name>
    <dbReference type="NCBI Taxonomy" id="604196"/>
    <lineage>
        <taxon>Eukaryota</taxon>
        <taxon>Fungi</taxon>
        <taxon>Fungi incertae sedis</taxon>
        <taxon>Mucoromycota</taxon>
        <taxon>Mortierellomycotina</taxon>
        <taxon>Mortierellomycetes</taxon>
        <taxon>Mortierellales</taxon>
        <taxon>Mortierellaceae</taxon>
        <taxon>Linnemannia</taxon>
    </lineage>
</organism>
<evidence type="ECO:0000256" key="2">
    <source>
        <dbReference type="ARBA" id="ARBA00004155"/>
    </source>
</evidence>
<feature type="transmembrane region" description="Helical" evidence="15">
    <location>
        <begin position="157"/>
        <end position="176"/>
    </location>
</feature>
<evidence type="ECO:0000256" key="7">
    <source>
        <dbReference type="ARBA" id="ARBA00022847"/>
    </source>
</evidence>
<evidence type="ECO:0000256" key="9">
    <source>
        <dbReference type="ARBA" id="ARBA00023136"/>
    </source>
</evidence>
<evidence type="ECO:0000256" key="6">
    <source>
        <dbReference type="ARBA" id="ARBA00022737"/>
    </source>
</evidence>
<feature type="transmembrane region" description="Helical" evidence="15">
    <location>
        <begin position="229"/>
        <end position="252"/>
    </location>
</feature>
<dbReference type="FunFam" id="1.20.1280.290:FF:000016">
    <property type="entry name" value="Cystinosin homolog"/>
    <property type="match status" value="1"/>
</dbReference>
<dbReference type="AlphaFoldDB" id="A0AAD4DL72"/>
<dbReference type="PANTHER" id="PTHR13131:SF5">
    <property type="entry name" value="CYSTINOSIN"/>
    <property type="match status" value="1"/>
</dbReference>
<evidence type="ECO:0000256" key="13">
    <source>
        <dbReference type="SAM" id="Coils"/>
    </source>
</evidence>
<dbReference type="GO" id="GO:0015184">
    <property type="term" value="F:L-cystine transmembrane transporter activity"/>
    <property type="evidence" value="ECO:0007669"/>
    <property type="project" value="TreeGrafter"/>
</dbReference>
<evidence type="ECO:0000256" key="5">
    <source>
        <dbReference type="ARBA" id="ARBA00022692"/>
    </source>
</evidence>
<keyword evidence="13" id="KW-0175">Coiled coil</keyword>
<dbReference type="InterPro" id="IPR019331">
    <property type="entry name" value="FAM192A/Fyv6_N"/>
</dbReference>
<evidence type="ECO:0000256" key="1">
    <source>
        <dbReference type="ARBA" id="ARBA00004123"/>
    </source>
</evidence>
<dbReference type="GO" id="GO:0005634">
    <property type="term" value="C:nucleus"/>
    <property type="evidence" value="ECO:0007669"/>
    <property type="project" value="UniProtKB-SubCell"/>
</dbReference>
<comment type="catalytic activity">
    <reaction evidence="12">
        <text>L-cystine(out) + H(+)(out) = L-cystine(in) + H(+)(in)</text>
        <dbReference type="Rhea" id="RHEA:66172"/>
        <dbReference type="ChEBI" id="CHEBI:15378"/>
        <dbReference type="ChEBI" id="CHEBI:35491"/>
    </reaction>
    <physiologicalReaction direction="left-to-right" evidence="12">
        <dbReference type="Rhea" id="RHEA:66173"/>
    </physiologicalReaction>
</comment>